<dbReference type="EMBL" id="AAMT01000005">
    <property type="protein sequence ID" value="EAQ13192.1"/>
    <property type="molecule type" value="Genomic_DNA"/>
</dbReference>
<evidence type="ECO:0000313" key="3">
    <source>
        <dbReference type="Proteomes" id="UP000002931"/>
    </source>
</evidence>
<organism evidence="2 3">
    <name type="scientific">Maritimibacter alkaliphilus HTCC2654</name>
    <dbReference type="NCBI Taxonomy" id="314271"/>
    <lineage>
        <taxon>Bacteria</taxon>
        <taxon>Pseudomonadati</taxon>
        <taxon>Pseudomonadota</taxon>
        <taxon>Alphaproteobacteria</taxon>
        <taxon>Rhodobacterales</taxon>
        <taxon>Roseobacteraceae</taxon>
        <taxon>Maritimibacter</taxon>
    </lineage>
</organism>
<accession>A3VE54</accession>
<dbReference type="Pfam" id="PF08818">
    <property type="entry name" value="DUF1801"/>
    <property type="match status" value="1"/>
</dbReference>
<dbReference type="HOGENOM" id="CLU_130420_0_0_5"/>
<dbReference type="OrthoDB" id="5951444at2"/>
<dbReference type="InterPro" id="IPR014922">
    <property type="entry name" value="YdhG-like"/>
</dbReference>
<reference evidence="2 3" key="1">
    <citation type="journal article" date="2010" name="J. Bacteriol.">
        <title>Genome sequences of Pelagibaca bermudensis HTCC2601T and Maritimibacter alkaliphilus HTCC2654T, the type strains of two marine Roseobacter genera.</title>
        <authorList>
            <person name="Thrash J.C."/>
            <person name="Cho J.C."/>
            <person name="Ferriera S."/>
            <person name="Johnson J."/>
            <person name="Vergin K.L."/>
            <person name="Giovannoni S.J."/>
        </authorList>
    </citation>
    <scope>NUCLEOTIDE SEQUENCE [LARGE SCALE GENOMIC DNA]</scope>
    <source>
        <strain evidence="2 3">HTCC2654</strain>
    </source>
</reference>
<dbReference type="AlphaFoldDB" id="A3VE54"/>
<evidence type="ECO:0000313" key="2">
    <source>
        <dbReference type="EMBL" id="EAQ13192.1"/>
    </source>
</evidence>
<gene>
    <name evidence="2" type="ORF">RB2654_08989</name>
</gene>
<dbReference type="RefSeq" id="WP_008330694.1">
    <property type="nucleotide sequence ID" value="NZ_CH902578.1"/>
</dbReference>
<comment type="caution">
    <text evidence="2">The sequence shown here is derived from an EMBL/GenBank/DDBJ whole genome shotgun (WGS) entry which is preliminary data.</text>
</comment>
<feature type="domain" description="YdhG-like" evidence="1">
    <location>
        <begin position="25"/>
        <end position="127"/>
    </location>
</feature>
<name>A3VE54_9RHOB</name>
<dbReference type="Proteomes" id="UP000002931">
    <property type="component" value="Unassembled WGS sequence"/>
</dbReference>
<dbReference type="STRING" id="314271.RB2654_08989"/>
<keyword evidence="3" id="KW-1185">Reference proteome</keyword>
<sequence length="142" mass="16174">MTENKTKPTSEAVMDFLYQAEPQRRREDALVLDTIFRDVTGWEPRMWGPSIVGYGSYHYKYDSGREGDMCATGFSPRKANLVLYIMPGYQDYGALLDRLGKHKLGKSCLYLNKLADVDEGVLREIIRTGLDDLAKKYPVEPS</sequence>
<evidence type="ECO:0000259" key="1">
    <source>
        <dbReference type="Pfam" id="PF08818"/>
    </source>
</evidence>
<dbReference type="eggNOG" id="ENOG5032S5R">
    <property type="taxonomic scope" value="Bacteria"/>
</dbReference>
<protein>
    <recommendedName>
        <fullName evidence="1">YdhG-like domain-containing protein</fullName>
    </recommendedName>
</protein>
<proteinExistence type="predicted"/>